<comment type="caution">
    <text evidence="3">The sequence shown here is derived from an EMBL/GenBank/DDBJ whole genome shotgun (WGS) entry which is preliminary data.</text>
</comment>
<reference evidence="3 4" key="1">
    <citation type="submission" date="2014-03" db="EMBL/GenBank/DDBJ databases">
        <title>Genome of Paenirhodobacter enshiensis DW2-9.</title>
        <authorList>
            <person name="Wang D."/>
            <person name="Wang G."/>
        </authorList>
    </citation>
    <scope>NUCLEOTIDE SEQUENCE [LARGE SCALE GENOMIC DNA]</scope>
    <source>
        <strain evidence="3 4">DW2-9</strain>
    </source>
</reference>
<dbReference type="eggNOG" id="COG0438">
    <property type="taxonomic scope" value="Bacteria"/>
</dbReference>
<accession>A0A086XT14</accession>
<name>A0A086XT14_9RHOB</name>
<dbReference type="CDD" id="cd03801">
    <property type="entry name" value="GT4_PimA-like"/>
    <property type="match status" value="1"/>
</dbReference>
<sequence>MDDTTPPADAKRPQTARNAAIWYGEDGYEPAKTGLNGRRMAGSSFLDGFLRHAAIDELVSLVGSPAEEAAISARLAASGRRLAHRTVNKGNLHRIAPVGTLCYASPRYDALCWQRLSLGARAFSISGITHTTDTRGIMKCWFDLRASPQMEWDGIVCTSRAVHAATVRNIELADDFLRERFGGRMPARPQMPVIPLGIHCDDFRPDPAERHELRAEFGWSGDDIVVLTVARLLPYGKFDPAPLFIALQRAQERLGTAKRLHFLACGFYGPEMNRKIFEDCARALMPDVGYRQIDGAAPAQRHRALSGADIFAFAIDNTQETFGLAPVEAMAAGLPVVASDWDGLRDTVTPEVGIRVPTRSVPAGCTLPESLGYLAGRLSYAQYGNRLSSMVEIDLAAMTQAFVTLASDAELRRRMGAAGQRRARQVYDWAAVIPQLQDFWQELSRIRTAALPPRRAAPWLRNPVAPLPMDLFASYPSGTFADTGACFVAAATPERLHRIWQLRRHDGIGNPFESLKTLDTVLRAVAGRGPAGTSPARLAQELRLNADTLTRCWLFLLKFGLIRPAEPAPSPPGQTPMPPSSPPMPGT</sequence>
<gene>
    <name evidence="3" type="ORF">CG50_06330</name>
</gene>
<dbReference type="Proteomes" id="UP000028824">
    <property type="component" value="Unassembled WGS sequence"/>
</dbReference>
<dbReference type="RefSeq" id="WP_036638785.1">
    <property type="nucleotide sequence ID" value="NZ_JFZB01000027.1"/>
</dbReference>
<proteinExistence type="predicted"/>
<evidence type="ECO:0000256" key="1">
    <source>
        <dbReference type="SAM" id="MobiDB-lite"/>
    </source>
</evidence>
<dbReference type="PANTHER" id="PTHR12526">
    <property type="entry name" value="GLYCOSYLTRANSFERASE"/>
    <property type="match status" value="1"/>
</dbReference>
<evidence type="ECO:0000313" key="3">
    <source>
        <dbReference type="EMBL" id="KFI25164.1"/>
    </source>
</evidence>
<dbReference type="GO" id="GO:0016757">
    <property type="term" value="F:glycosyltransferase activity"/>
    <property type="evidence" value="ECO:0007669"/>
    <property type="project" value="InterPro"/>
</dbReference>
<dbReference type="EMBL" id="JFZB01000027">
    <property type="protein sequence ID" value="KFI25164.1"/>
    <property type="molecule type" value="Genomic_DNA"/>
</dbReference>
<dbReference type="STRING" id="1105367.CG50_06330"/>
<feature type="domain" description="Glycosyl transferase family 1" evidence="2">
    <location>
        <begin position="210"/>
        <end position="358"/>
    </location>
</feature>
<organism evidence="3 4">
    <name type="scientific">Paenirhodobacter enshiensis</name>
    <dbReference type="NCBI Taxonomy" id="1105367"/>
    <lineage>
        <taxon>Bacteria</taxon>
        <taxon>Pseudomonadati</taxon>
        <taxon>Pseudomonadota</taxon>
        <taxon>Alphaproteobacteria</taxon>
        <taxon>Rhodobacterales</taxon>
        <taxon>Rhodobacter group</taxon>
        <taxon>Paenirhodobacter</taxon>
    </lineage>
</organism>
<evidence type="ECO:0000313" key="4">
    <source>
        <dbReference type="Proteomes" id="UP000028824"/>
    </source>
</evidence>
<keyword evidence="4" id="KW-1185">Reference proteome</keyword>
<evidence type="ECO:0000259" key="2">
    <source>
        <dbReference type="Pfam" id="PF00534"/>
    </source>
</evidence>
<dbReference type="Pfam" id="PF00534">
    <property type="entry name" value="Glycos_transf_1"/>
    <property type="match status" value="1"/>
</dbReference>
<dbReference type="InterPro" id="IPR001296">
    <property type="entry name" value="Glyco_trans_1"/>
</dbReference>
<dbReference type="Gene3D" id="3.40.50.2000">
    <property type="entry name" value="Glycogen Phosphorylase B"/>
    <property type="match status" value="1"/>
</dbReference>
<feature type="region of interest" description="Disordered" evidence="1">
    <location>
        <begin position="566"/>
        <end position="587"/>
    </location>
</feature>
<dbReference type="AlphaFoldDB" id="A0A086XT14"/>
<dbReference type="SUPFAM" id="SSF53756">
    <property type="entry name" value="UDP-Glycosyltransferase/glycogen phosphorylase"/>
    <property type="match status" value="1"/>
</dbReference>
<protein>
    <recommendedName>
        <fullName evidence="2">Glycosyl transferase family 1 domain-containing protein</fullName>
    </recommendedName>
</protein>
<dbReference type="OrthoDB" id="9790710at2"/>